<dbReference type="FunFam" id="3.30.160.60:FF:000379">
    <property type="entry name" value="Zinc finger and BTB domain-containing protein 46"/>
    <property type="match status" value="1"/>
</dbReference>
<feature type="domain" description="C2H2-type" evidence="15">
    <location>
        <begin position="485"/>
        <end position="512"/>
    </location>
</feature>
<dbReference type="GO" id="GO:0000978">
    <property type="term" value="F:RNA polymerase II cis-regulatory region sequence-specific DNA binding"/>
    <property type="evidence" value="ECO:0007669"/>
    <property type="project" value="TreeGrafter"/>
</dbReference>
<dbReference type="InterPro" id="IPR036236">
    <property type="entry name" value="Znf_C2H2_sf"/>
</dbReference>
<sequence length="696" mass="75497">MSVALSRLPEHRGAWSLQDKSGEWQESGMVMGPVKASEGSEVAADPRPLQALSVQSEEALSLQLALRTNITSASILLSPLREMQRFDLMLQAVVVRTAFTNALQGALATQRRWCCHLNELVRRQESVGQEEAEESVGQEEAEESVGQEEAGQMEIAAHYGQLLRQLDEQRQHGILCDACIVVEGQVFKAHRNVLLASSRYFRTLYCGGRKGHTGTADPHATVTVTHLDIVTATGFRTILDFVYSARLALSGRNVIEVMSAASYLQMTDIVRACHSFIKAALDISVRAEAPPTTADDEAGPMDVAAVGGGAPEFGVGGMASEALVSLVTARSSSPWLPRRSSPANSSGDSAIASGPEGCGGPCGREDAWGTEFGPASNREGPSYPARHTGGSQPPPPGSGRRKNRKNKHTVRHITPQLEGNSEAGPRSPLDPTHNDGLEVPGAPATTVAPPCPDPKGEEPAESNSLQEALGRRSNLLEFTVIRKKFGCPCCSFSATHQCILKRHMRSHTGERPYPCTVCGKKFTRREHMKRHTQVHSKDKRYLCKVCSRVFLSAASVGIRHGSRRHGVCADCSVHGPDVAGGSLKSEDVYTKGAELMSEEVYTTRAELMSEEVYTTRAELMSEEVYTTRAELMSEEVYTTGAELMSDEVCTTESKLMSEEVYTTGAELMSEEVYTTESKLMSEEVYTTGAQLMSEEV</sequence>
<feature type="compositionally biased region" description="Basic residues" evidence="13">
    <location>
        <begin position="399"/>
        <end position="411"/>
    </location>
</feature>
<evidence type="ECO:0000256" key="10">
    <source>
        <dbReference type="ARBA" id="ARBA00023163"/>
    </source>
</evidence>
<protein>
    <recommendedName>
        <fullName evidence="18">Zinc finger and BTB domain-containing protein 46</fullName>
    </recommendedName>
</protein>
<feature type="domain" description="C2H2-type" evidence="15">
    <location>
        <begin position="513"/>
        <end position="540"/>
    </location>
</feature>
<feature type="compositionally biased region" description="Low complexity" evidence="13">
    <location>
        <begin position="439"/>
        <end position="448"/>
    </location>
</feature>
<keyword evidence="2" id="KW-1017">Isopeptide bond</keyword>
<evidence type="ECO:0000256" key="9">
    <source>
        <dbReference type="ARBA" id="ARBA00023015"/>
    </source>
</evidence>
<dbReference type="FunFam" id="3.30.160.60:FF:001289">
    <property type="entry name" value="Zinc finger protein 574"/>
    <property type="match status" value="1"/>
</dbReference>
<comment type="caution">
    <text evidence="16">The sequence shown here is derived from an EMBL/GenBank/DDBJ whole genome shotgun (WGS) entry which is preliminary data.</text>
</comment>
<dbReference type="PANTHER" id="PTHR46105">
    <property type="entry name" value="AGAP004733-PA"/>
    <property type="match status" value="1"/>
</dbReference>
<feature type="compositionally biased region" description="Low complexity" evidence="13">
    <location>
        <begin position="331"/>
        <end position="342"/>
    </location>
</feature>
<evidence type="ECO:0000259" key="14">
    <source>
        <dbReference type="PROSITE" id="PS50097"/>
    </source>
</evidence>
<dbReference type="InterPro" id="IPR000210">
    <property type="entry name" value="BTB/POZ_dom"/>
</dbReference>
<keyword evidence="5" id="KW-0677">Repeat</keyword>
<dbReference type="SMART" id="SM00225">
    <property type="entry name" value="BTB"/>
    <property type="match status" value="1"/>
</dbReference>
<evidence type="ECO:0000256" key="4">
    <source>
        <dbReference type="ARBA" id="ARBA00022723"/>
    </source>
</evidence>
<reference evidence="16" key="1">
    <citation type="thesis" date="2021" institute="BYU ScholarsArchive" country="Provo, UT, USA">
        <title>Applications of and Algorithms for Genome Assembly and Genomic Analyses with an Emphasis on Marine Teleosts.</title>
        <authorList>
            <person name="Pickett B.D."/>
        </authorList>
    </citation>
    <scope>NUCLEOTIDE SEQUENCE</scope>
    <source>
        <strain evidence="16">HI-2016</strain>
    </source>
</reference>
<dbReference type="EMBL" id="JAFBMS010000999">
    <property type="protein sequence ID" value="KAG9329685.1"/>
    <property type="molecule type" value="Genomic_DNA"/>
</dbReference>
<evidence type="ECO:0000313" key="17">
    <source>
        <dbReference type="Proteomes" id="UP000824540"/>
    </source>
</evidence>
<dbReference type="SMART" id="SM00355">
    <property type="entry name" value="ZnF_C2H2"/>
    <property type="match status" value="2"/>
</dbReference>
<dbReference type="Gene3D" id="3.30.710.10">
    <property type="entry name" value="Potassium Channel Kv1.1, Chain A"/>
    <property type="match status" value="1"/>
</dbReference>
<dbReference type="PROSITE" id="PS50097">
    <property type="entry name" value="BTB"/>
    <property type="match status" value="1"/>
</dbReference>
<feature type="region of interest" description="Disordered" evidence="13">
    <location>
        <begin position="126"/>
        <end position="149"/>
    </location>
</feature>
<evidence type="ECO:0000313" key="16">
    <source>
        <dbReference type="EMBL" id="KAG9329685.1"/>
    </source>
</evidence>
<keyword evidence="10" id="KW-0804">Transcription</keyword>
<feature type="region of interest" description="Disordered" evidence="13">
    <location>
        <begin position="331"/>
        <end position="467"/>
    </location>
</feature>
<evidence type="ECO:0000256" key="5">
    <source>
        <dbReference type="ARBA" id="ARBA00022737"/>
    </source>
</evidence>
<gene>
    <name evidence="16" type="ORF">JZ751_030061</name>
</gene>
<keyword evidence="11" id="KW-0539">Nucleus</keyword>
<keyword evidence="8" id="KW-0832">Ubl conjugation</keyword>
<dbReference type="GO" id="GO:0000981">
    <property type="term" value="F:DNA-binding transcription factor activity, RNA polymerase II-specific"/>
    <property type="evidence" value="ECO:0007669"/>
    <property type="project" value="TreeGrafter"/>
</dbReference>
<evidence type="ECO:0000256" key="2">
    <source>
        <dbReference type="ARBA" id="ARBA00022499"/>
    </source>
</evidence>
<dbReference type="InterPro" id="IPR050457">
    <property type="entry name" value="ZnFinger_BTB_dom_contain"/>
</dbReference>
<evidence type="ECO:0000256" key="11">
    <source>
        <dbReference type="ARBA" id="ARBA00023242"/>
    </source>
</evidence>
<dbReference type="GO" id="GO:0005634">
    <property type="term" value="C:nucleus"/>
    <property type="evidence" value="ECO:0007669"/>
    <property type="project" value="UniProtKB-SubCell"/>
</dbReference>
<dbReference type="GO" id="GO:0008270">
    <property type="term" value="F:zinc ion binding"/>
    <property type="evidence" value="ECO:0007669"/>
    <property type="project" value="UniProtKB-KW"/>
</dbReference>
<dbReference type="PANTHER" id="PTHR46105:SF21">
    <property type="entry name" value="ZINC FINGER AND BTB DOMAIN CONTAINING 46"/>
    <property type="match status" value="1"/>
</dbReference>
<evidence type="ECO:0000256" key="1">
    <source>
        <dbReference type="ARBA" id="ARBA00004123"/>
    </source>
</evidence>
<evidence type="ECO:0000256" key="6">
    <source>
        <dbReference type="ARBA" id="ARBA00022771"/>
    </source>
</evidence>
<dbReference type="AlphaFoldDB" id="A0A8T2MNS6"/>
<dbReference type="Pfam" id="PF13465">
    <property type="entry name" value="zf-H2C2_2"/>
    <property type="match status" value="1"/>
</dbReference>
<keyword evidence="9" id="KW-0805">Transcription regulation</keyword>
<dbReference type="PROSITE" id="PS50157">
    <property type="entry name" value="ZINC_FINGER_C2H2_2"/>
    <property type="match status" value="2"/>
</dbReference>
<dbReference type="Pfam" id="PF00651">
    <property type="entry name" value="BTB"/>
    <property type="match status" value="1"/>
</dbReference>
<organism evidence="16 17">
    <name type="scientific">Albula glossodonta</name>
    <name type="common">roundjaw bonefish</name>
    <dbReference type="NCBI Taxonomy" id="121402"/>
    <lineage>
        <taxon>Eukaryota</taxon>
        <taxon>Metazoa</taxon>
        <taxon>Chordata</taxon>
        <taxon>Craniata</taxon>
        <taxon>Vertebrata</taxon>
        <taxon>Euteleostomi</taxon>
        <taxon>Actinopterygii</taxon>
        <taxon>Neopterygii</taxon>
        <taxon>Teleostei</taxon>
        <taxon>Albuliformes</taxon>
        <taxon>Albulidae</taxon>
        <taxon>Albula</taxon>
    </lineage>
</organism>
<name>A0A8T2MNS6_9TELE</name>
<dbReference type="SUPFAM" id="SSF54695">
    <property type="entry name" value="POZ domain"/>
    <property type="match status" value="1"/>
</dbReference>
<dbReference type="Gene3D" id="3.30.160.60">
    <property type="entry name" value="Classic Zinc Finger"/>
    <property type="match status" value="2"/>
</dbReference>
<evidence type="ECO:0000256" key="13">
    <source>
        <dbReference type="SAM" id="MobiDB-lite"/>
    </source>
</evidence>
<evidence type="ECO:0008006" key="18">
    <source>
        <dbReference type="Google" id="ProtNLM"/>
    </source>
</evidence>
<keyword evidence="6 12" id="KW-0863">Zinc-finger</keyword>
<dbReference type="InterPro" id="IPR011333">
    <property type="entry name" value="SKP1/BTB/POZ_sf"/>
</dbReference>
<comment type="subcellular location">
    <subcellularLocation>
        <location evidence="1">Nucleus</location>
    </subcellularLocation>
</comment>
<proteinExistence type="predicted"/>
<dbReference type="SUPFAM" id="SSF57667">
    <property type="entry name" value="beta-beta-alpha zinc fingers"/>
    <property type="match status" value="1"/>
</dbReference>
<evidence type="ECO:0000259" key="15">
    <source>
        <dbReference type="PROSITE" id="PS50157"/>
    </source>
</evidence>
<evidence type="ECO:0000256" key="8">
    <source>
        <dbReference type="ARBA" id="ARBA00022843"/>
    </source>
</evidence>
<keyword evidence="3" id="KW-0597">Phosphoprotein</keyword>
<feature type="compositionally biased region" description="Acidic residues" evidence="13">
    <location>
        <begin position="128"/>
        <end position="146"/>
    </location>
</feature>
<evidence type="ECO:0000256" key="7">
    <source>
        <dbReference type="ARBA" id="ARBA00022833"/>
    </source>
</evidence>
<evidence type="ECO:0000256" key="3">
    <source>
        <dbReference type="ARBA" id="ARBA00022553"/>
    </source>
</evidence>
<dbReference type="PROSITE" id="PS00028">
    <property type="entry name" value="ZINC_FINGER_C2H2_1"/>
    <property type="match status" value="1"/>
</dbReference>
<keyword evidence="7" id="KW-0862">Zinc</keyword>
<evidence type="ECO:0000256" key="12">
    <source>
        <dbReference type="PROSITE-ProRule" id="PRU00042"/>
    </source>
</evidence>
<feature type="domain" description="BTB" evidence="14">
    <location>
        <begin position="176"/>
        <end position="251"/>
    </location>
</feature>
<accession>A0A8T2MNS6</accession>
<dbReference type="FunFam" id="3.30.710.10:FF:000045">
    <property type="entry name" value="zinc finger and BTB domain-containing protein 10"/>
    <property type="match status" value="1"/>
</dbReference>
<dbReference type="Proteomes" id="UP000824540">
    <property type="component" value="Unassembled WGS sequence"/>
</dbReference>
<keyword evidence="17" id="KW-1185">Reference proteome</keyword>
<keyword evidence="4" id="KW-0479">Metal-binding</keyword>
<dbReference type="OrthoDB" id="8117402at2759"/>
<dbReference type="InterPro" id="IPR013087">
    <property type="entry name" value="Znf_C2H2_type"/>
</dbReference>